<keyword evidence="3 6" id="KW-0694">RNA-binding</keyword>
<dbReference type="AlphaFoldDB" id="A0A0H4SZW3"/>
<dbReference type="PANTHER" id="PTHR11655">
    <property type="entry name" value="60S/50S RIBOSOMAL PROTEIN L6/L9"/>
    <property type="match status" value="1"/>
</dbReference>
<proteinExistence type="inferred from homology"/>
<evidence type="ECO:0000256" key="7">
    <source>
        <dbReference type="RuleBase" id="RU003869"/>
    </source>
</evidence>
<comment type="similarity">
    <text evidence="1 6 7">Belongs to the universal ribosomal protein uL6 family.</text>
</comment>
<dbReference type="InterPro" id="IPR002358">
    <property type="entry name" value="Ribosomal_uL6_CS"/>
</dbReference>
<dbReference type="InterPro" id="IPR020040">
    <property type="entry name" value="Ribosomal_uL6_a/b-dom"/>
</dbReference>
<keyword evidence="2 6" id="KW-0699">rRNA-binding</keyword>
<organism evidence="10">
    <name type="scientific">uncultured delta proteobacterium Rifle_16ft_4_minimus_10129</name>
    <dbReference type="NCBI Taxonomy" id="1665172"/>
    <lineage>
        <taxon>Bacteria</taxon>
        <taxon>Deltaproteobacteria</taxon>
        <taxon>environmental samples</taxon>
    </lineage>
</organism>
<dbReference type="InterPro" id="IPR019906">
    <property type="entry name" value="Ribosomal_uL6_bac-type"/>
</dbReference>
<sequence length="190" mass="20109">MSRIGRQPINIPSSVKVSREGNIVKVTGPKGSLQIPVRDEVGVVIEGAVIKVSRSEETKVSRQLHGLTRTLIANTVKGVTDGFEKRLEIVGVGYRAEAKDKILTLLLGYSQPMVYALPEGITVAVEKQTAITVRGADKQLVGQVTADIRALRPPEPYKGKGIKYSDEVIIRKAGKAGKAAAGGGAAGKGK</sequence>
<dbReference type="GO" id="GO:0002181">
    <property type="term" value="P:cytoplasmic translation"/>
    <property type="evidence" value="ECO:0007669"/>
    <property type="project" value="TreeGrafter"/>
</dbReference>
<evidence type="ECO:0000256" key="4">
    <source>
        <dbReference type="ARBA" id="ARBA00022980"/>
    </source>
</evidence>
<dbReference type="PIRSF" id="PIRSF002162">
    <property type="entry name" value="Ribosomal_L6"/>
    <property type="match status" value="1"/>
</dbReference>
<dbReference type="InterPro" id="IPR000702">
    <property type="entry name" value="Ribosomal_uL6-like"/>
</dbReference>
<dbReference type="Pfam" id="PF00347">
    <property type="entry name" value="Ribosomal_L6"/>
    <property type="match status" value="2"/>
</dbReference>
<evidence type="ECO:0000256" key="1">
    <source>
        <dbReference type="ARBA" id="ARBA00009356"/>
    </source>
</evidence>
<evidence type="ECO:0000313" key="10">
    <source>
        <dbReference type="EMBL" id="AKQ00708.1"/>
    </source>
</evidence>
<evidence type="ECO:0000256" key="5">
    <source>
        <dbReference type="ARBA" id="ARBA00023274"/>
    </source>
</evidence>
<feature type="domain" description="Large ribosomal subunit protein uL6 alpha-beta" evidence="9">
    <location>
        <begin position="11"/>
        <end position="82"/>
    </location>
</feature>
<dbReference type="FunFam" id="3.90.930.12:FF:000001">
    <property type="entry name" value="50S ribosomal protein L6"/>
    <property type="match status" value="1"/>
</dbReference>
<dbReference type="HAMAP" id="MF_01365_B">
    <property type="entry name" value="Ribosomal_uL6_B"/>
    <property type="match status" value="1"/>
</dbReference>
<dbReference type="PRINTS" id="PR00059">
    <property type="entry name" value="RIBOSOMALL6"/>
</dbReference>
<feature type="domain" description="Large ribosomal subunit protein uL6 alpha-beta" evidence="9">
    <location>
        <begin position="90"/>
        <end position="164"/>
    </location>
</feature>
<comment type="function">
    <text evidence="6 8">This protein binds to the 23S rRNA, and is important in its secondary structure. It is located near the subunit interface in the base of the L7/L12 stalk, and near the tRNA binding site of the peptidyltransferase center.</text>
</comment>
<keyword evidence="5 6" id="KW-0687">Ribonucleoprotein</keyword>
<dbReference type="PANTHER" id="PTHR11655:SF14">
    <property type="entry name" value="LARGE RIBOSOMAL SUBUNIT PROTEIN UL6M"/>
    <property type="match status" value="1"/>
</dbReference>
<dbReference type="GO" id="GO:0003735">
    <property type="term" value="F:structural constituent of ribosome"/>
    <property type="evidence" value="ECO:0007669"/>
    <property type="project" value="UniProtKB-UniRule"/>
</dbReference>
<dbReference type="GO" id="GO:0019843">
    <property type="term" value="F:rRNA binding"/>
    <property type="evidence" value="ECO:0007669"/>
    <property type="project" value="UniProtKB-UniRule"/>
</dbReference>
<protein>
    <recommendedName>
        <fullName evidence="6">Large ribosomal subunit protein uL6</fullName>
    </recommendedName>
</protein>
<dbReference type="SUPFAM" id="SSF56053">
    <property type="entry name" value="Ribosomal protein L6"/>
    <property type="match status" value="2"/>
</dbReference>
<name>A0A0H4SZW3_9DELT</name>
<dbReference type="EMBL" id="KT006934">
    <property type="protein sequence ID" value="AKQ00708.1"/>
    <property type="molecule type" value="Genomic_DNA"/>
</dbReference>
<evidence type="ECO:0000259" key="9">
    <source>
        <dbReference type="Pfam" id="PF00347"/>
    </source>
</evidence>
<evidence type="ECO:0000256" key="8">
    <source>
        <dbReference type="RuleBase" id="RU003870"/>
    </source>
</evidence>
<evidence type="ECO:0000256" key="3">
    <source>
        <dbReference type="ARBA" id="ARBA00022884"/>
    </source>
</evidence>
<dbReference type="FunFam" id="3.90.930.12:FF:000002">
    <property type="entry name" value="50S ribosomal protein L6"/>
    <property type="match status" value="1"/>
</dbReference>
<dbReference type="PROSITE" id="PS00525">
    <property type="entry name" value="RIBOSOMAL_L6_1"/>
    <property type="match status" value="1"/>
</dbReference>
<dbReference type="NCBIfam" id="TIGR03654">
    <property type="entry name" value="L6_bact"/>
    <property type="match status" value="1"/>
</dbReference>
<comment type="subunit">
    <text evidence="6">Part of the 50S ribosomal subunit.</text>
</comment>
<dbReference type="Gene3D" id="3.90.930.12">
    <property type="entry name" value="Ribosomal protein L6, alpha-beta domain"/>
    <property type="match status" value="2"/>
</dbReference>
<reference evidence="10" key="1">
    <citation type="journal article" date="2015" name="ISME J.">
        <title>Aquifer environment selects for microbial species cohorts in sediment and groundwater.</title>
        <authorList>
            <person name="Hug L.A."/>
            <person name="Thomas B.C."/>
            <person name="Brown C.T."/>
            <person name="Frischkorn K.R."/>
            <person name="Williams K.H."/>
            <person name="Tringe S.G."/>
            <person name="Banfield J.F."/>
        </authorList>
    </citation>
    <scope>NUCLEOTIDE SEQUENCE</scope>
</reference>
<evidence type="ECO:0000256" key="2">
    <source>
        <dbReference type="ARBA" id="ARBA00022730"/>
    </source>
</evidence>
<dbReference type="GO" id="GO:0022625">
    <property type="term" value="C:cytosolic large ribosomal subunit"/>
    <property type="evidence" value="ECO:0007669"/>
    <property type="project" value="UniProtKB-UniRule"/>
</dbReference>
<evidence type="ECO:0000256" key="6">
    <source>
        <dbReference type="HAMAP-Rule" id="MF_01365"/>
    </source>
</evidence>
<keyword evidence="4 6" id="KW-0689">Ribosomal protein</keyword>
<accession>A0A0H4SZW3</accession>
<gene>
    <name evidence="6 10" type="primary">rplF</name>
</gene>
<dbReference type="InterPro" id="IPR036789">
    <property type="entry name" value="Ribosomal_uL6-like_a/b-dom_sf"/>
</dbReference>